<dbReference type="EMBL" id="WNYA01000011">
    <property type="protein sequence ID" value="KAG8551239.1"/>
    <property type="molecule type" value="Genomic_DNA"/>
</dbReference>
<feature type="region of interest" description="Disordered" evidence="1">
    <location>
        <begin position="47"/>
        <end position="99"/>
    </location>
</feature>
<protein>
    <submittedName>
        <fullName evidence="2">Uncharacterized protein</fullName>
    </submittedName>
</protein>
<gene>
    <name evidence="2" type="ORF">GDO81_004021</name>
</gene>
<evidence type="ECO:0000313" key="2">
    <source>
        <dbReference type="EMBL" id="KAG8551239.1"/>
    </source>
</evidence>
<organism evidence="2 3">
    <name type="scientific">Engystomops pustulosus</name>
    <name type="common">Tungara frog</name>
    <name type="synonym">Physalaemus pustulosus</name>
    <dbReference type="NCBI Taxonomy" id="76066"/>
    <lineage>
        <taxon>Eukaryota</taxon>
        <taxon>Metazoa</taxon>
        <taxon>Chordata</taxon>
        <taxon>Craniata</taxon>
        <taxon>Vertebrata</taxon>
        <taxon>Euteleostomi</taxon>
        <taxon>Amphibia</taxon>
        <taxon>Batrachia</taxon>
        <taxon>Anura</taxon>
        <taxon>Neobatrachia</taxon>
        <taxon>Hyloidea</taxon>
        <taxon>Leptodactylidae</taxon>
        <taxon>Leiuperinae</taxon>
        <taxon>Engystomops</taxon>
    </lineage>
</organism>
<dbReference type="AlphaFoldDB" id="A0AAV6ZPI4"/>
<reference evidence="2" key="1">
    <citation type="thesis" date="2020" institute="ProQuest LLC" country="789 East Eisenhower Parkway, Ann Arbor, MI, USA">
        <title>Comparative Genomics and Chromosome Evolution.</title>
        <authorList>
            <person name="Mudd A.B."/>
        </authorList>
    </citation>
    <scope>NUCLEOTIDE SEQUENCE</scope>
    <source>
        <strain evidence="2">237g6f4</strain>
        <tissue evidence="2">Blood</tissue>
    </source>
</reference>
<sequence length="99" mass="11238">MLRSQCSQHLPNSLELCRKSPVLLCLEFPVHREPYLCLRLGTSINKRERKRTHTEAHNSSHPSIERHTNITPDSSLLPPPSSVQGFTPYRTARGEEGAH</sequence>
<keyword evidence="3" id="KW-1185">Reference proteome</keyword>
<proteinExistence type="predicted"/>
<comment type="caution">
    <text evidence="2">The sequence shown here is derived from an EMBL/GenBank/DDBJ whole genome shotgun (WGS) entry which is preliminary data.</text>
</comment>
<feature type="compositionally biased region" description="Basic and acidic residues" evidence="1">
    <location>
        <begin position="53"/>
        <end position="68"/>
    </location>
</feature>
<dbReference type="Proteomes" id="UP000824782">
    <property type="component" value="Unassembled WGS sequence"/>
</dbReference>
<evidence type="ECO:0000313" key="3">
    <source>
        <dbReference type="Proteomes" id="UP000824782"/>
    </source>
</evidence>
<evidence type="ECO:0000256" key="1">
    <source>
        <dbReference type="SAM" id="MobiDB-lite"/>
    </source>
</evidence>
<accession>A0AAV6ZPI4</accession>
<name>A0AAV6ZPI4_ENGPU</name>